<evidence type="ECO:0000313" key="1">
    <source>
        <dbReference type="EMBL" id="KAI5656706.1"/>
    </source>
</evidence>
<proteinExistence type="predicted"/>
<dbReference type="Proteomes" id="UP001060085">
    <property type="component" value="Linkage Group LG06"/>
</dbReference>
<comment type="caution">
    <text evidence="1">The sequence shown here is derived from an EMBL/GenBank/DDBJ whole genome shotgun (WGS) entry which is preliminary data.</text>
</comment>
<accession>A0ACC0A7Y6</accession>
<organism evidence="1 2">
    <name type="scientific">Catharanthus roseus</name>
    <name type="common">Madagascar periwinkle</name>
    <name type="synonym">Vinca rosea</name>
    <dbReference type="NCBI Taxonomy" id="4058"/>
    <lineage>
        <taxon>Eukaryota</taxon>
        <taxon>Viridiplantae</taxon>
        <taxon>Streptophyta</taxon>
        <taxon>Embryophyta</taxon>
        <taxon>Tracheophyta</taxon>
        <taxon>Spermatophyta</taxon>
        <taxon>Magnoliopsida</taxon>
        <taxon>eudicotyledons</taxon>
        <taxon>Gunneridae</taxon>
        <taxon>Pentapetalae</taxon>
        <taxon>asterids</taxon>
        <taxon>lamiids</taxon>
        <taxon>Gentianales</taxon>
        <taxon>Apocynaceae</taxon>
        <taxon>Rauvolfioideae</taxon>
        <taxon>Vinceae</taxon>
        <taxon>Catharanthinae</taxon>
        <taxon>Catharanthus</taxon>
    </lineage>
</organism>
<protein>
    <submittedName>
        <fullName evidence="1">Uncharacterized protein</fullName>
    </submittedName>
</protein>
<gene>
    <name evidence="1" type="ORF">M9H77_25499</name>
</gene>
<reference evidence="2" key="1">
    <citation type="journal article" date="2023" name="Nat. Plants">
        <title>Single-cell RNA sequencing provides a high-resolution roadmap for understanding the multicellular compartmentation of specialized metabolism.</title>
        <authorList>
            <person name="Sun S."/>
            <person name="Shen X."/>
            <person name="Li Y."/>
            <person name="Li Y."/>
            <person name="Wang S."/>
            <person name="Li R."/>
            <person name="Zhang H."/>
            <person name="Shen G."/>
            <person name="Guo B."/>
            <person name="Wei J."/>
            <person name="Xu J."/>
            <person name="St-Pierre B."/>
            <person name="Chen S."/>
            <person name="Sun C."/>
        </authorList>
    </citation>
    <scope>NUCLEOTIDE SEQUENCE [LARGE SCALE GENOMIC DNA]</scope>
</reference>
<evidence type="ECO:0000313" key="2">
    <source>
        <dbReference type="Proteomes" id="UP001060085"/>
    </source>
</evidence>
<dbReference type="EMBL" id="CM044706">
    <property type="protein sequence ID" value="KAI5656706.1"/>
    <property type="molecule type" value="Genomic_DNA"/>
</dbReference>
<sequence>MKMSSHISVLLVSFLFVFLLIKKSTANSSPSYNVMDFGAAPDGRTDSTEAFLSAWSAACSSWTSATMYVPAGKFLLAKKAVFSGPCKNNAIVVKIDGTIVAPSDYNVFKDNYYWILFIHVEGIMILGGVLDGQGLNLWNCKAFRRTNCPRGVTTLEISNSKDIVIMGLTSVNSQMFHTVINGCNNVKLDNIRIMAAEDSFNTDGIHVGYSSGVQILNSMISTGDDCISIGPGTSNLFIHGITCSPGHGISIGSLGRHFQEAGVENVTVDSVSFFNTQNGVRIKTWGKPSTSFVKSVQFQHAKMINVRYPIIIDQNYCPSNVNCPGQISGVKISDVTYTDIFGISATEVAVKLDCSKTNPCEITLQDVKLKYKNQLPKAFCANALASTRGSVEPIIKCF</sequence>
<keyword evidence="2" id="KW-1185">Reference proteome</keyword>
<name>A0ACC0A7Y6_CATRO</name>